<name>S9TWG7_9TRYP</name>
<dbReference type="InterPro" id="IPR056818">
    <property type="entry name" value="GlmU/GlgC-like_hexapep"/>
</dbReference>
<dbReference type="AlphaFoldDB" id="S9TWG7"/>
<evidence type="ECO:0000313" key="3">
    <source>
        <dbReference type="Proteomes" id="UP000015354"/>
    </source>
</evidence>
<protein>
    <submittedName>
        <fullName evidence="2">Translation initiation factor eIF-2B subunit epsilon</fullName>
    </submittedName>
</protein>
<evidence type="ECO:0000259" key="1">
    <source>
        <dbReference type="Pfam" id="PF24894"/>
    </source>
</evidence>
<comment type="caution">
    <text evidence="2">The sequence shown here is derived from an EMBL/GenBank/DDBJ whole genome shotgun (WGS) entry which is preliminary data.</text>
</comment>
<dbReference type="Pfam" id="PF24894">
    <property type="entry name" value="Hexapep_GlmU"/>
    <property type="match status" value="1"/>
</dbReference>
<proteinExistence type="predicted"/>
<organism evidence="2 3">
    <name type="scientific">Strigomonas culicis</name>
    <dbReference type="NCBI Taxonomy" id="28005"/>
    <lineage>
        <taxon>Eukaryota</taxon>
        <taxon>Discoba</taxon>
        <taxon>Euglenozoa</taxon>
        <taxon>Kinetoplastea</taxon>
        <taxon>Metakinetoplastina</taxon>
        <taxon>Trypanosomatida</taxon>
        <taxon>Trypanosomatidae</taxon>
        <taxon>Strigomonadinae</taxon>
        <taxon>Strigomonas</taxon>
    </lineage>
</organism>
<dbReference type="SUPFAM" id="SSF51161">
    <property type="entry name" value="Trimeric LpxA-like enzymes"/>
    <property type="match status" value="1"/>
</dbReference>
<dbReference type="InterPro" id="IPR051956">
    <property type="entry name" value="eIF2B_epsilon"/>
</dbReference>
<accession>S9TWG7</accession>
<feature type="domain" description="Glucose-1-phosphate adenylyltransferase/Bifunctional protein GlmU-like C-terminal hexapeptide" evidence="1">
    <location>
        <begin position="402"/>
        <end position="465"/>
    </location>
</feature>
<dbReference type="InterPro" id="IPR011004">
    <property type="entry name" value="Trimer_LpxA-like_sf"/>
</dbReference>
<dbReference type="PANTHER" id="PTHR45887">
    <property type="entry name" value="TRANSLATION INITIATION FACTOR EIF-2B SUBUNIT EPSILON"/>
    <property type="match status" value="1"/>
</dbReference>
<reference evidence="2 3" key="1">
    <citation type="journal article" date="2013" name="PLoS ONE">
        <title>Predicting the Proteins of Angomonas deanei, Strigomonas culicis and Their Respective Endosymbionts Reveals New Aspects of the Trypanosomatidae Family.</title>
        <authorList>
            <person name="Motta M.C."/>
            <person name="Martins A.C."/>
            <person name="de Souza S.S."/>
            <person name="Catta-Preta C.M."/>
            <person name="Silva R."/>
            <person name="Klein C.C."/>
            <person name="de Almeida L.G."/>
            <person name="de Lima Cunha O."/>
            <person name="Ciapina L.P."/>
            <person name="Brocchi M."/>
            <person name="Colabardini A.C."/>
            <person name="de Araujo Lima B."/>
            <person name="Machado C.R."/>
            <person name="de Almeida Soares C.M."/>
            <person name="Probst C.M."/>
            <person name="de Menezes C.B."/>
            <person name="Thompson C.E."/>
            <person name="Bartholomeu D.C."/>
            <person name="Gradia D.F."/>
            <person name="Pavoni D.P."/>
            <person name="Grisard E.C."/>
            <person name="Fantinatti-Garboggini F."/>
            <person name="Marchini F.K."/>
            <person name="Rodrigues-Luiz G.F."/>
            <person name="Wagner G."/>
            <person name="Goldman G.H."/>
            <person name="Fietto J.L."/>
            <person name="Elias M.C."/>
            <person name="Goldman M.H."/>
            <person name="Sagot M.F."/>
            <person name="Pereira M."/>
            <person name="Stoco P.H."/>
            <person name="de Mendonca-Neto R.P."/>
            <person name="Teixeira S.M."/>
            <person name="Maciel T.E."/>
            <person name="de Oliveira Mendes T.A."/>
            <person name="Urmenyi T.P."/>
            <person name="de Souza W."/>
            <person name="Schenkman S."/>
            <person name="de Vasconcelos A.T."/>
        </authorList>
    </citation>
    <scope>NUCLEOTIDE SEQUENCE [LARGE SCALE GENOMIC DNA]</scope>
</reference>
<keyword evidence="2" id="KW-0396">Initiation factor</keyword>
<keyword evidence="3" id="KW-1185">Reference proteome</keyword>
<dbReference type="InterPro" id="IPR029044">
    <property type="entry name" value="Nucleotide-diphossugar_trans"/>
</dbReference>
<dbReference type="SUPFAM" id="SSF53448">
    <property type="entry name" value="Nucleotide-diphospho-sugar transferases"/>
    <property type="match status" value="1"/>
</dbReference>
<dbReference type="PANTHER" id="PTHR45887:SF1">
    <property type="entry name" value="TRANSLATION INITIATION FACTOR EIF-2B SUBUNIT EPSILON"/>
    <property type="match status" value="1"/>
</dbReference>
<gene>
    <name evidence="2" type="ORF">STCU_08763</name>
</gene>
<sequence length="669" mass="72256">MPPAAVKLTEEKTPLHAVIIAEPFTTMRNPVLFPLSPITPSADLPYALLPICNTPIIDYILENLVENAVNQVTILVDGLSEAMVLSYLQEHRTARGKPWLFSDAISVRLCTSGRPITQLSDAAQEIVEQNLVSAHHSFLFVPIDCVAFIPDLRGAFATHLARVAADPSYTATLLCTSDCDALHETLHNVLVGELLQREEGSAAQRGGLERMETTLPDDGFSAVEYAKYRNYAVPAVPRSSHTMLHIDLASQTVVSMTQLRAEAGPAASTQVNFHQKKRQSVRMDLQPTGFLFCTAEAVPLIEFHIVDVYNFLSAGLLGTVEISGKHFGVLELPHTAVVEPISGLEAYLAANLNVCARRLFPFTRESCFADPQASYAVSYGCDTVYQHTTAKVADQLSGPHVVVGPAVHLTAVDLVGTVCGADVTIGEGSTLTSCVLLDRAVVGRGCVLRGCVVGQGAVIGDNVVVVNSIIGHGCVVRAGGGGPRLVVHHQAIMDCDAGDRNVALVGAEGHGREIAVPWANPCLPTTTLFTEDPQPAAEENHIEEDPMEAFRHRIWVYMEKGLLNPSNISACKYDMSTACLNYSCNHADLCEVVTELLVEHALKRHGDDVPAALEAIRVLFGTWCRPFYNQYVTERDGKDRLEPMLGALEGSARPSTEKTARCTTAAHDS</sequence>
<evidence type="ECO:0000313" key="2">
    <source>
        <dbReference type="EMBL" id="EPY20948.1"/>
    </source>
</evidence>
<dbReference type="Proteomes" id="UP000015354">
    <property type="component" value="Unassembled WGS sequence"/>
</dbReference>
<dbReference type="Gene3D" id="2.160.10.10">
    <property type="entry name" value="Hexapeptide repeat proteins"/>
    <property type="match status" value="1"/>
</dbReference>
<dbReference type="GO" id="GO:0003743">
    <property type="term" value="F:translation initiation factor activity"/>
    <property type="evidence" value="ECO:0007669"/>
    <property type="project" value="UniProtKB-KW"/>
</dbReference>
<dbReference type="GO" id="GO:0031369">
    <property type="term" value="F:translation initiation factor binding"/>
    <property type="evidence" value="ECO:0007669"/>
    <property type="project" value="TreeGrafter"/>
</dbReference>
<dbReference type="GO" id="GO:0005085">
    <property type="term" value="F:guanyl-nucleotide exchange factor activity"/>
    <property type="evidence" value="ECO:0007669"/>
    <property type="project" value="TreeGrafter"/>
</dbReference>
<dbReference type="Gene3D" id="3.90.550.10">
    <property type="entry name" value="Spore Coat Polysaccharide Biosynthesis Protein SpsA, Chain A"/>
    <property type="match status" value="1"/>
</dbReference>
<dbReference type="EMBL" id="ATMH01008763">
    <property type="protein sequence ID" value="EPY20948.1"/>
    <property type="molecule type" value="Genomic_DNA"/>
</dbReference>
<keyword evidence="2" id="KW-0648">Protein biosynthesis</keyword>
<dbReference type="GO" id="GO:0005851">
    <property type="term" value="C:eukaryotic translation initiation factor 2B complex"/>
    <property type="evidence" value="ECO:0007669"/>
    <property type="project" value="TreeGrafter"/>
</dbReference>
<dbReference type="OrthoDB" id="424572at2759"/>